<keyword evidence="2" id="KW-1185">Reference proteome</keyword>
<reference evidence="1 2" key="1">
    <citation type="submission" date="2023-02" db="EMBL/GenBank/DDBJ databases">
        <title>Pseudomonas chrutzelriedensis sp. nov., a potently antifungal strain isolated from moss.</title>
        <authorList>
            <person name="Schnyder A."/>
            <person name="Kalawong R."/>
            <person name="Eberl L."/>
            <person name="Agnoli K."/>
        </authorList>
    </citation>
    <scope>NUCLEOTIDE SEQUENCE [LARGE SCALE GENOMIC DNA]</scope>
    <source>
        <strain evidence="1 2">681</strain>
    </source>
</reference>
<evidence type="ECO:0000313" key="2">
    <source>
        <dbReference type="Proteomes" id="UP001159100"/>
    </source>
</evidence>
<organism evidence="1 2">
    <name type="scientific">Pseudomonas fungipugnans</name>
    <dbReference type="NCBI Taxonomy" id="3024217"/>
    <lineage>
        <taxon>Bacteria</taxon>
        <taxon>Pseudomonadati</taxon>
        <taxon>Pseudomonadota</taxon>
        <taxon>Gammaproteobacteria</taxon>
        <taxon>Pseudomonadales</taxon>
        <taxon>Pseudomonadaceae</taxon>
        <taxon>Pseudomonas</taxon>
    </lineage>
</organism>
<dbReference type="SUPFAM" id="SSF53254">
    <property type="entry name" value="Phosphoglycerate mutase-like"/>
    <property type="match status" value="1"/>
</dbReference>
<dbReference type="Proteomes" id="UP001159100">
    <property type="component" value="Unassembled WGS sequence"/>
</dbReference>
<accession>A0ABT6QHI5</accession>
<dbReference type="Pfam" id="PF00300">
    <property type="entry name" value="His_Phos_1"/>
    <property type="match status" value="1"/>
</dbReference>
<proteinExistence type="predicted"/>
<comment type="caution">
    <text evidence="1">The sequence shown here is derived from an EMBL/GenBank/DDBJ whole genome shotgun (WGS) entry which is preliminary data.</text>
</comment>
<dbReference type="InterPro" id="IPR013078">
    <property type="entry name" value="His_Pase_superF_clade-1"/>
</dbReference>
<dbReference type="EMBL" id="JARBWL010000001">
    <property type="protein sequence ID" value="MDI2590250.1"/>
    <property type="molecule type" value="Genomic_DNA"/>
</dbReference>
<dbReference type="InterPro" id="IPR029033">
    <property type="entry name" value="His_PPase_superfam"/>
</dbReference>
<protein>
    <submittedName>
        <fullName evidence="1">Histidine phosphatase family protein</fullName>
    </submittedName>
</protein>
<sequence>MRSRISKASVAGGVLIVAILVTAFFMLPRSPINLAAAGPQAQEELLRHWRAGEVVVLVRHAERCDRSSNPCLGPADGITKSGNEASATVGQGFARLGMSQTDVISSPVTRTRQTADALVGKDVDSQEWLRSCGDTLRNDVIAHKVAERNMVLVTHSGCISDFERQTGFKHAAASEYSSSLFVSMGASGQLKVLGILNPGDWSSLLSEKPLK</sequence>
<name>A0ABT6QHI5_9PSED</name>
<dbReference type="CDD" id="cd07040">
    <property type="entry name" value="HP"/>
    <property type="match status" value="1"/>
</dbReference>
<dbReference type="SMART" id="SM00855">
    <property type="entry name" value="PGAM"/>
    <property type="match status" value="1"/>
</dbReference>
<dbReference type="Gene3D" id="3.40.50.1240">
    <property type="entry name" value="Phosphoglycerate mutase-like"/>
    <property type="match status" value="1"/>
</dbReference>
<gene>
    <name evidence="1" type="ORF">POF45_02230</name>
</gene>
<evidence type="ECO:0000313" key="1">
    <source>
        <dbReference type="EMBL" id="MDI2590250.1"/>
    </source>
</evidence>